<dbReference type="Pfam" id="PF00734">
    <property type="entry name" value="CBM_1"/>
    <property type="match status" value="1"/>
</dbReference>
<evidence type="ECO:0000256" key="8">
    <source>
        <dbReference type="ARBA" id="ARBA00023283"/>
    </source>
</evidence>
<evidence type="ECO:0000256" key="2">
    <source>
        <dbReference type="ARBA" id="ARBA00005641"/>
    </source>
</evidence>
<dbReference type="GO" id="GO:0030248">
    <property type="term" value="F:cellulose binding"/>
    <property type="evidence" value="ECO:0007669"/>
    <property type="project" value="InterPro"/>
</dbReference>
<evidence type="ECO:0000256" key="1">
    <source>
        <dbReference type="ARBA" id="ARBA00000966"/>
    </source>
</evidence>
<keyword evidence="6" id="KW-0136">Cellulose degradation</keyword>
<sequence length="544" mass="55044">MKASLYSVAAAAGTAAAQQSAYGRCGGKGYSGPTQCVEGYTCHVYNDYYSQCIEGSGSPAASTGTGASYPSSNVTSAAPAMTTAPASSAPVSISSAPVNITSAAASAASSSVAAASDDDDDEEACDTTITLTSSSLPSSSPGAPNFYTGPASSASAPASTSSKVASSSAAASTSSAVASSAPVASSSSAPAASSTQAATSAAISTSGNAATTSSSSSSSSGTVKYAGVNIAGLDFGCSTDGTCTVSGVSDPGDDGISQMKHFVNDDGLNAFRLPVGWQYLVNDNLGGTLDSSNFGTYDNLMQGCLGVAEMCILDIHNYARWNGQIVGQGGPTNKEFASLWSQLATKYADNDKVVFGVMNEPHGVDIDSWADSVQAAVTAIRKAGATSQKILLPGNDWTHASMSVSDGSAAALNKITNEDGSTDNLIFDVHQYLDSDGSGTHTECTTSNADTFKSFGDWLRKNNRQAMLTETGGGPNADSCLTDMCEQFDVLNNYSDVYLGWTGWAAGAFEAGYEISETPSGSPGSYTDQPLVKQCIVGKFTGSS</sequence>
<organism evidence="16 17">
    <name type="scientific">Hortaea werneckii</name>
    <name type="common">Black yeast</name>
    <name type="synonym">Cladosporium werneckii</name>
    <dbReference type="NCBI Taxonomy" id="91943"/>
    <lineage>
        <taxon>Eukaryota</taxon>
        <taxon>Fungi</taxon>
        <taxon>Dikarya</taxon>
        <taxon>Ascomycota</taxon>
        <taxon>Pezizomycotina</taxon>
        <taxon>Dothideomycetes</taxon>
        <taxon>Dothideomycetidae</taxon>
        <taxon>Mycosphaerellales</taxon>
        <taxon>Teratosphaeriaceae</taxon>
        <taxon>Hortaea</taxon>
    </lineage>
</organism>
<keyword evidence="5 13" id="KW-0378">Hydrolase</keyword>
<dbReference type="InterPro" id="IPR018087">
    <property type="entry name" value="Glyco_hydro_5_CS"/>
</dbReference>
<comment type="similarity">
    <text evidence="2 13">Belongs to the glycosyl hydrolase 5 (cellulase A) family.</text>
</comment>
<keyword evidence="7" id="KW-0119">Carbohydrate metabolism</keyword>
<dbReference type="GO" id="GO:0030245">
    <property type="term" value="P:cellulose catabolic process"/>
    <property type="evidence" value="ECO:0007669"/>
    <property type="project" value="UniProtKB-KW"/>
</dbReference>
<comment type="function">
    <text evidence="11">Endoglucanase (EG) that cleaves the internal beta-1,4-glucosidic bonds in cellulose. The degradation of cellulose involves an interplay between different cellulolytic enzymes. Hydrolysis starts with EGs, which cut internal glycosidic linkages to reduce the polymerization degree of the substrate and creates new chain ends for exocellobiohydrolases (CBHs). The CBH release the disaccharide cellobiose from the non-reducing end of the cellulose polymer chain. Finally, beta-1,4-glucosidases hydrolyze the cellobiose and other short cello-oligosaccharides into glucose units.</text>
</comment>
<gene>
    <name evidence="16" type="ORF">D0865_02839</name>
</gene>
<dbReference type="FunFam" id="3.20.20.80:FF:000124">
    <property type="entry name" value="Exported cellulase"/>
    <property type="match status" value="1"/>
</dbReference>
<evidence type="ECO:0000256" key="10">
    <source>
        <dbReference type="ARBA" id="ARBA00023326"/>
    </source>
</evidence>
<dbReference type="SUPFAM" id="SSF51445">
    <property type="entry name" value="(Trans)glycosidases"/>
    <property type="match status" value="1"/>
</dbReference>
<reference evidence="16 17" key="1">
    <citation type="journal article" date="2018" name="BMC Genomics">
        <title>Genomic evidence for intraspecific hybridization in a clonal and extremely halotolerant yeast.</title>
        <authorList>
            <person name="Gostincar C."/>
            <person name="Stajich J.E."/>
            <person name="Zupancic J."/>
            <person name="Zalar P."/>
            <person name="Gunde-Cimerman N."/>
        </authorList>
    </citation>
    <scope>NUCLEOTIDE SEQUENCE [LARGE SCALE GENOMIC DNA]</scope>
    <source>
        <strain evidence="16 17">EXF-151</strain>
    </source>
</reference>
<dbReference type="PROSITE" id="PS51164">
    <property type="entry name" value="CBM1_2"/>
    <property type="match status" value="1"/>
</dbReference>
<evidence type="ECO:0000256" key="12">
    <source>
        <dbReference type="ARBA" id="ARBA00074271"/>
    </source>
</evidence>
<dbReference type="GO" id="GO:0008810">
    <property type="term" value="F:cellulase activity"/>
    <property type="evidence" value="ECO:0007669"/>
    <property type="project" value="UniProtKB-EC"/>
</dbReference>
<dbReference type="Gene3D" id="3.20.20.80">
    <property type="entry name" value="Glycosidases"/>
    <property type="match status" value="1"/>
</dbReference>
<feature type="domain" description="CBM1" evidence="15">
    <location>
        <begin position="17"/>
        <end position="53"/>
    </location>
</feature>
<dbReference type="AlphaFoldDB" id="A0A3M7D129"/>
<dbReference type="InterPro" id="IPR000254">
    <property type="entry name" value="CBD"/>
</dbReference>
<dbReference type="SUPFAM" id="SSF57180">
    <property type="entry name" value="Cellulose-binding domain"/>
    <property type="match status" value="1"/>
</dbReference>
<dbReference type="EMBL" id="QWIN01000146">
    <property type="protein sequence ID" value="RMY58001.1"/>
    <property type="molecule type" value="Genomic_DNA"/>
</dbReference>
<evidence type="ECO:0000256" key="13">
    <source>
        <dbReference type="RuleBase" id="RU361153"/>
    </source>
</evidence>
<evidence type="ECO:0000256" key="14">
    <source>
        <dbReference type="SAM" id="MobiDB-lite"/>
    </source>
</evidence>
<feature type="compositionally biased region" description="Low complexity" evidence="14">
    <location>
        <begin position="130"/>
        <end position="141"/>
    </location>
</feature>
<comment type="caution">
    <text evidence="16">The sequence shown here is derived from an EMBL/GenBank/DDBJ whole genome shotgun (WGS) entry which is preliminary data.</text>
</comment>
<evidence type="ECO:0000313" key="16">
    <source>
        <dbReference type="EMBL" id="RMY58001.1"/>
    </source>
</evidence>
<evidence type="ECO:0000313" key="17">
    <source>
        <dbReference type="Proteomes" id="UP000270230"/>
    </source>
</evidence>
<dbReference type="PROSITE" id="PS00659">
    <property type="entry name" value="GLYCOSYL_HYDROL_F5"/>
    <property type="match status" value="1"/>
</dbReference>
<dbReference type="Proteomes" id="UP000270230">
    <property type="component" value="Unassembled WGS sequence"/>
</dbReference>
<feature type="region of interest" description="Disordered" evidence="14">
    <location>
        <begin position="113"/>
        <end position="159"/>
    </location>
</feature>
<dbReference type="SMART" id="SM00236">
    <property type="entry name" value="fCBD"/>
    <property type="match status" value="1"/>
</dbReference>
<dbReference type="PANTHER" id="PTHR34142:SF5">
    <property type="entry name" value="CBM1 DOMAIN-CONTAINING PROTEIN"/>
    <property type="match status" value="1"/>
</dbReference>
<evidence type="ECO:0000256" key="6">
    <source>
        <dbReference type="ARBA" id="ARBA00023001"/>
    </source>
</evidence>
<evidence type="ECO:0000256" key="9">
    <source>
        <dbReference type="ARBA" id="ARBA00023295"/>
    </source>
</evidence>
<evidence type="ECO:0000256" key="11">
    <source>
        <dbReference type="ARBA" id="ARBA00059691"/>
    </source>
</evidence>
<dbReference type="GO" id="GO:0005576">
    <property type="term" value="C:extracellular region"/>
    <property type="evidence" value="ECO:0007669"/>
    <property type="project" value="InterPro"/>
</dbReference>
<keyword evidence="4" id="KW-0732">Signal</keyword>
<dbReference type="InterPro" id="IPR035971">
    <property type="entry name" value="CBD_sf"/>
</dbReference>
<keyword evidence="10" id="KW-0624">Polysaccharide degradation</keyword>
<dbReference type="InterPro" id="IPR017853">
    <property type="entry name" value="GH"/>
</dbReference>
<keyword evidence="8" id="KW-0873">Pyrrolidone carboxylic acid</keyword>
<dbReference type="Pfam" id="PF00150">
    <property type="entry name" value="Cellulase"/>
    <property type="match status" value="1"/>
</dbReference>
<name>A0A3M7D129_HORWE</name>
<dbReference type="PROSITE" id="PS00562">
    <property type="entry name" value="CBM1_1"/>
    <property type="match status" value="1"/>
</dbReference>
<accession>A0A3M7D129</accession>
<dbReference type="EC" id="3.2.1.4" evidence="3"/>
<evidence type="ECO:0000256" key="4">
    <source>
        <dbReference type="ARBA" id="ARBA00022729"/>
    </source>
</evidence>
<dbReference type="PANTHER" id="PTHR34142">
    <property type="entry name" value="ENDO-BETA-1,4-GLUCANASE A"/>
    <property type="match status" value="1"/>
</dbReference>
<dbReference type="InterPro" id="IPR001547">
    <property type="entry name" value="Glyco_hydro_5"/>
</dbReference>
<protein>
    <recommendedName>
        <fullName evidence="12">Endoglucanase EG-II</fullName>
        <ecNumber evidence="3">3.2.1.4</ecNumber>
    </recommendedName>
</protein>
<evidence type="ECO:0000256" key="5">
    <source>
        <dbReference type="ARBA" id="ARBA00022801"/>
    </source>
</evidence>
<feature type="compositionally biased region" description="Acidic residues" evidence="14">
    <location>
        <begin position="116"/>
        <end position="125"/>
    </location>
</feature>
<proteinExistence type="inferred from homology"/>
<keyword evidence="9 13" id="KW-0326">Glycosidase</keyword>
<evidence type="ECO:0000259" key="15">
    <source>
        <dbReference type="PROSITE" id="PS51164"/>
    </source>
</evidence>
<dbReference type="OrthoDB" id="5823761at2759"/>
<comment type="catalytic activity">
    <reaction evidence="1">
        <text>Endohydrolysis of (1-&gt;4)-beta-D-glucosidic linkages in cellulose, lichenin and cereal beta-D-glucans.</text>
        <dbReference type="EC" id="3.2.1.4"/>
    </reaction>
</comment>
<evidence type="ECO:0000256" key="3">
    <source>
        <dbReference type="ARBA" id="ARBA00012601"/>
    </source>
</evidence>
<evidence type="ECO:0000256" key="7">
    <source>
        <dbReference type="ARBA" id="ARBA00023277"/>
    </source>
</evidence>